<dbReference type="Pfam" id="PF04674">
    <property type="entry name" value="Phi_1"/>
    <property type="match status" value="1"/>
</dbReference>
<dbReference type="EMBL" id="JAUUTY010000006">
    <property type="protein sequence ID" value="KAK1619970.1"/>
    <property type="molecule type" value="Genomic_DNA"/>
</dbReference>
<feature type="chain" id="PRO_5042138044" evidence="6">
    <location>
        <begin position="22"/>
        <end position="315"/>
    </location>
</feature>
<proteinExistence type="inferred from homology"/>
<keyword evidence="3" id="KW-0964">Secreted</keyword>
<dbReference type="Proteomes" id="UP001231189">
    <property type="component" value="Unassembled WGS sequence"/>
</dbReference>
<keyword evidence="2" id="KW-0052">Apoplast</keyword>
<evidence type="ECO:0000313" key="7">
    <source>
        <dbReference type="EMBL" id="KAK1619970.1"/>
    </source>
</evidence>
<feature type="signal peptide" evidence="6">
    <location>
        <begin position="1"/>
        <end position="21"/>
    </location>
</feature>
<evidence type="ECO:0000256" key="6">
    <source>
        <dbReference type="SAM" id="SignalP"/>
    </source>
</evidence>
<protein>
    <submittedName>
        <fullName evidence="7">Uncharacterized protein</fullName>
    </submittedName>
</protein>
<evidence type="ECO:0000256" key="4">
    <source>
        <dbReference type="ARBA" id="ARBA00022729"/>
    </source>
</evidence>
<evidence type="ECO:0000256" key="3">
    <source>
        <dbReference type="ARBA" id="ARBA00022525"/>
    </source>
</evidence>
<sequence>MASTMALVVALFFTMAQLSVGSSRRLMELYVPPESDRLSYHQGAVLSGDIPVSILWYGKFSAAQKSIVSDFLLSLTSAPNGAATPSVGQWWGTIEQLYLSKAVTAAANGAAAGSTRVLLGKQLTDEDCSHGTSLTLDQIEQLAARVGAKKGGVALVLTDEDVSVEGFCSSRCGRHGSSQDGESTHIWVGNSVKQCPGHCAWPFAQPQHGPQGAPLVAPNGDVGMDGMVMVLATMVAGTVSNPHGDGYYQGPKGAGLEACSACSGVYGSGAYPGYAGNLLVDPTTGGSYNANGAGGKKYLLPALYDPATASCSTLV</sequence>
<dbReference type="PANTHER" id="PTHR31279:SF41">
    <property type="entry name" value="OS02G0756200 PROTEIN"/>
    <property type="match status" value="1"/>
</dbReference>
<organism evidence="7 8">
    <name type="scientific">Lolium multiflorum</name>
    <name type="common">Italian ryegrass</name>
    <name type="synonym">Lolium perenne subsp. multiflorum</name>
    <dbReference type="NCBI Taxonomy" id="4521"/>
    <lineage>
        <taxon>Eukaryota</taxon>
        <taxon>Viridiplantae</taxon>
        <taxon>Streptophyta</taxon>
        <taxon>Embryophyta</taxon>
        <taxon>Tracheophyta</taxon>
        <taxon>Spermatophyta</taxon>
        <taxon>Magnoliopsida</taxon>
        <taxon>Liliopsida</taxon>
        <taxon>Poales</taxon>
        <taxon>Poaceae</taxon>
        <taxon>BOP clade</taxon>
        <taxon>Pooideae</taxon>
        <taxon>Poodae</taxon>
        <taxon>Poeae</taxon>
        <taxon>Poeae Chloroplast Group 2 (Poeae type)</taxon>
        <taxon>Loliodinae</taxon>
        <taxon>Loliinae</taxon>
        <taxon>Lolium</taxon>
    </lineage>
</organism>
<dbReference type="PANTHER" id="PTHR31279">
    <property type="entry name" value="PROTEIN EXORDIUM-LIKE 5"/>
    <property type="match status" value="1"/>
</dbReference>
<evidence type="ECO:0000256" key="5">
    <source>
        <dbReference type="ARBA" id="ARBA00023591"/>
    </source>
</evidence>
<comment type="caution">
    <text evidence="7">The sequence shown here is derived from an EMBL/GenBank/DDBJ whole genome shotgun (WGS) entry which is preliminary data.</text>
</comment>
<keyword evidence="4 6" id="KW-0732">Signal</keyword>
<evidence type="ECO:0000256" key="2">
    <source>
        <dbReference type="ARBA" id="ARBA00022523"/>
    </source>
</evidence>
<evidence type="ECO:0000313" key="8">
    <source>
        <dbReference type="Proteomes" id="UP001231189"/>
    </source>
</evidence>
<dbReference type="GO" id="GO:0048046">
    <property type="term" value="C:apoplast"/>
    <property type="evidence" value="ECO:0007669"/>
    <property type="project" value="UniProtKB-SubCell"/>
</dbReference>
<name>A0AAD8VWR2_LOLMU</name>
<gene>
    <name evidence="7" type="ORF">QYE76_025487</name>
</gene>
<comment type="subcellular location">
    <subcellularLocation>
        <location evidence="1">Secreted</location>
        <location evidence="1">Extracellular space</location>
        <location evidence="1">Apoplast</location>
    </subcellularLocation>
</comment>
<keyword evidence="8" id="KW-1185">Reference proteome</keyword>
<dbReference type="AlphaFoldDB" id="A0AAD8VWR2"/>
<dbReference type="InterPro" id="IPR006766">
    <property type="entry name" value="EXORDIUM-like"/>
</dbReference>
<accession>A0AAD8VWR2</accession>
<comment type="similarity">
    <text evidence="5">Belongs to the EXORDIUM family.</text>
</comment>
<evidence type="ECO:0000256" key="1">
    <source>
        <dbReference type="ARBA" id="ARBA00004271"/>
    </source>
</evidence>
<reference evidence="7" key="1">
    <citation type="submission" date="2023-07" db="EMBL/GenBank/DDBJ databases">
        <title>A chromosome-level genome assembly of Lolium multiflorum.</title>
        <authorList>
            <person name="Chen Y."/>
            <person name="Copetti D."/>
            <person name="Kolliker R."/>
            <person name="Studer B."/>
        </authorList>
    </citation>
    <scope>NUCLEOTIDE SEQUENCE</scope>
    <source>
        <strain evidence="7">02402/16</strain>
        <tissue evidence="7">Leaf</tissue>
    </source>
</reference>